<dbReference type="PANTHER" id="PTHR48073:SF2">
    <property type="entry name" value="O-SUCCINYLBENZOATE SYNTHASE"/>
    <property type="match status" value="1"/>
</dbReference>
<dbReference type="CDD" id="cd03320">
    <property type="entry name" value="OSBS"/>
    <property type="match status" value="1"/>
</dbReference>
<dbReference type="Gene3D" id="3.30.390.10">
    <property type="entry name" value="Enolase-like, N-terminal domain"/>
    <property type="match status" value="1"/>
</dbReference>
<dbReference type="GO" id="GO:0016854">
    <property type="term" value="F:racemase and epimerase activity"/>
    <property type="evidence" value="ECO:0007669"/>
    <property type="project" value="UniProtKB-ARBA"/>
</dbReference>
<name>A0A953HST4_9BACT</name>
<proteinExistence type="predicted"/>
<dbReference type="GO" id="GO:0046872">
    <property type="term" value="F:metal ion binding"/>
    <property type="evidence" value="ECO:0007669"/>
    <property type="project" value="UniProtKB-KW"/>
</dbReference>
<keyword evidence="2" id="KW-0460">Magnesium</keyword>
<protein>
    <submittedName>
        <fullName evidence="5">O-succinylbenzoate synthase</fullName>
    </submittedName>
</protein>
<dbReference type="EMBL" id="JAHVHU010000005">
    <property type="protein sequence ID" value="MBY5957576.1"/>
    <property type="molecule type" value="Genomic_DNA"/>
</dbReference>
<evidence type="ECO:0000256" key="3">
    <source>
        <dbReference type="ARBA" id="ARBA00023239"/>
    </source>
</evidence>
<accession>A0A953HST4</accession>
<dbReference type="SMART" id="SM00922">
    <property type="entry name" value="MR_MLE"/>
    <property type="match status" value="1"/>
</dbReference>
<organism evidence="5 6">
    <name type="scientific">Membranihabitans marinus</name>
    <dbReference type="NCBI Taxonomy" id="1227546"/>
    <lineage>
        <taxon>Bacteria</taxon>
        <taxon>Pseudomonadati</taxon>
        <taxon>Bacteroidota</taxon>
        <taxon>Saprospiria</taxon>
        <taxon>Saprospirales</taxon>
        <taxon>Saprospiraceae</taxon>
        <taxon>Membranihabitans</taxon>
    </lineage>
</organism>
<dbReference type="RefSeq" id="WP_222579095.1">
    <property type="nucleotide sequence ID" value="NZ_JAHVHU010000005.1"/>
</dbReference>
<dbReference type="Pfam" id="PF21508">
    <property type="entry name" value="MenC_N"/>
    <property type="match status" value="1"/>
</dbReference>
<reference evidence="5" key="1">
    <citation type="submission" date="2021-06" db="EMBL/GenBank/DDBJ databases">
        <title>44 bacteria genomes isolated from Dapeng, Shenzhen.</title>
        <authorList>
            <person name="Zheng W."/>
            <person name="Yu S."/>
            <person name="Huang Y."/>
        </authorList>
    </citation>
    <scope>NUCLEOTIDE SEQUENCE</scope>
    <source>
        <strain evidence="5">DP5N28-2</strain>
    </source>
</reference>
<dbReference type="InterPro" id="IPR013342">
    <property type="entry name" value="Mandelate_racemase_C"/>
</dbReference>
<dbReference type="Pfam" id="PF13378">
    <property type="entry name" value="MR_MLE_C"/>
    <property type="match status" value="1"/>
</dbReference>
<evidence type="ECO:0000259" key="4">
    <source>
        <dbReference type="SMART" id="SM00922"/>
    </source>
</evidence>
<dbReference type="SFLD" id="SFLDG00180">
    <property type="entry name" value="muconate_cycloisomerase"/>
    <property type="match status" value="1"/>
</dbReference>
<evidence type="ECO:0000313" key="5">
    <source>
        <dbReference type="EMBL" id="MBY5957576.1"/>
    </source>
</evidence>
<dbReference type="AlphaFoldDB" id="A0A953HST4"/>
<dbReference type="Proteomes" id="UP000753961">
    <property type="component" value="Unassembled WGS sequence"/>
</dbReference>
<dbReference type="InterPro" id="IPR018110">
    <property type="entry name" value="Mandel_Rmase/mucon_lact_enz_CS"/>
</dbReference>
<sequence length="346" mass="38659">MDTIKITPYNLHFKQPAQTSRSILRHRKVYFVEAWNHQSPERRGWGEIAPLDGLSPEGADFHRIMSELAHSTQPVSSLKKLTDYPAVRFGLEAAALDLANGGKRIWFQGGFVHGSKPIAINGLIWMGDKTSMFSQIKEKLKNGYPCLKLKIGGIDFEEEVSLLRFIRSEFSTKDLELRLDANGSFDPNDATEKLKRLSAFDIHSIEQPIAPGQQDTMARLCSENIIPIALDEELIGIKSPLEKEQLLKTIQPHYLIFKPSLIGGIVETDQYIALCKKQKTGWWITSALESNVGLNILAQYCYSLGVDQVQGLGTGKLFTNNIKSPLREEKGLVLANPNGTWAELPS</sequence>
<dbReference type="PANTHER" id="PTHR48073">
    <property type="entry name" value="O-SUCCINYLBENZOATE SYNTHASE-RELATED"/>
    <property type="match status" value="1"/>
</dbReference>
<keyword evidence="3" id="KW-0456">Lyase</keyword>
<dbReference type="Gene3D" id="3.20.20.120">
    <property type="entry name" value="Enolase-like C-terminal domain"/>
    <property type="match status" value="1"/>
</dbReference>
<dbReference type="SFLD" id="SFLDS00001">
    <property type="entry name" value="Enolase"/>
    <property type="match status" value="1"/>
</dbReference>
<evidence type="ECO:0000256" key="2">
    <source>
        <dbReference type="ARBA" id="ARBA00022842"/>
    </source>
</evidence>
<dbReference type="SUPFAM" id="SSF51604">
    <property type="entry name" value="Enolase C-terminal domain-like"/>
    <property type="match status" value="1"/>
</dbReference>
<keyword evidence="6" id="KW-1185">Reference proteome</keyword>
<dbReference type="SUPFAM" id="SSF54826">
    <property type="entry name" value="Enolase N-terminal domain-like"/>
    <property type="match status" value="1"/>
</dbReference>
<dbReference type="InterPro" id="IPR029065">
    <property type="entry name" value="Enolase_C-like"/>
</dbReference>
<comment type="caution">
    <text evidence="5">The sequence shown here is derived from an EMBL/GenBank/DDBJ whole genome shotgun (WGS) entry which is preliminary data.</text>
</comment>
<evidence type="ECO:0000256" key="1">
    <source>
        <dbReference type="ARBA" id="ARBA00022723"/>
    </source>
</evidence>
<dbReference type="PROSITE" id="PS00909">
    <property type="entry name" value="MR_MLE_2"/>
    <property type="match status" value="1"/>
</dbReference>
<keyword evidence="1" id="KW-0479">Metal-binding</keyword>
<feature type="domain" description="Mandelate racemase/muconate lactonizing enzyme C-terminal" evidence="4">
    <location>
        <begin position="129"/>
        <end position="227"/>
    </location>
</feature>
<dbReference type="InterPro" id="IPR041338">
    <property type="entry name" value="OSBS_N"/>
</dbReference>
<dbReference type="InterPro" id="IPR036849">
    <property type="entry name" value="Enolase-like_C_sf"/>
</dbReference>
<dbReference type="InterPro" id="IPR029017">
    <property type="entry name" value="Enolase-like_N"/>
</dbReference>
<dbReference type="SFLD" id="SFLDF00009">
    <property type="entry name" value="o-succinylbenzoate_synthase"/>
    <property type="match status" value="1"/>
</dbReference>
<dbReference type="GO" id="GO:0009063">
    <property type="term" value="P:amino acid catabolic process"/>
    <property type="evidence" value="ECO:0007669"/>
    <property type="project" value="InterPro"/>
</dbReference>
<dbReference type="GO" id="GO:0016829">
    <property type="term" value="F:lyase activity"/>
    <property type="evidence" value="ECO:0007669"/>
    <property type="project" value="UniProtKB-KW"/>
</dbReference>
<evidence type="ECO:0000313" key="6">
    <source>
        <dbReference type="Proteomes" id="UP000753961"/>
    </source>
</evidence>
<gene>
    <name evidence="5" type="ORF">KUV50_05475</name>
</gene>